<protein>
    <submittedName>
        <fullName evidence="1">Uncharacterized protein</fullName>
    </submittedName>
</protein>
<name>A0ACD5UCQ9_AVESA</name>
<reference evidence="1" key="1">
    <citation type="submission" date="2021-05" db="EMBL/GenBank/DDBJ databases">
        <authorList>
            <person name="Scholz U."/>
            <person name="Mascher M."/>
            <person name="Fiebig A."/>
        </authorList>
    </citation>
    <scope>NUCLEOTIDE SEQUENCE [LARGE SCALE GENOMIC DNA]</scope>
</reference>
<evidence type="ECO:0000313" key="2">
    <source>
        <dbReference type="Proteomes" id="UP001732700"/>
    </source>
</evidence>
<proteinExistence type="predicted"/>
<sequence length="140" mass="15762">MAAAAETSSYNPRRPHLHCRERRLVFDRRYGWIFDEWTDPAVSALSGGRGMFCILPMAQALMKAATSSVDHLAYAVSTALKRPECFSPLAYLPRLQSQRERTTWFHELEQSGVVADAKLLPCTTLCDFECISADHSLLAR</sequence>
<reference evidence="1" key="2">
    <citation type="submission" date="2025-09" db="UniProtKB">
        <authorList>
            <consortium name="EnsemblPlants"/>
        </authorList>
    </citation>
    <scope>IDENTIFICATION</scope>
</reference>
<keyword evidence="2" id="KW-1185">Reference proteome</keyword>
<dbReference type="Proteomes" id="UP001732700">
    <property type="component" value="Chromosome 2A"/>
</dbReference>
<accession>A0ACD5UCQ9</accession>
<evidence type="ECO:0000313" key="1">
    <source>
        <dbReference type="EnsemblPlants" id="AVESA.00010b.r2.2AG0230380.1.CDS"/>
    </source>
</evidence>
<organism evidence="1 2">
    <name type="scientific">Avena sativa</name>
    <name type="common">Oat</name>
    <dbReference type="NCBI Taxonomy" id="4498"/>
    <lineage>
        <taxon>Eukaryota</taxon>
        <taxon>Viridiplantae</taxon>
        <taxon>Streptophyta</taxon>
        <taxon>Embryophyta</taxon>
        <taxon>Tracheophyta</taxon>
        <taxon>Spermatophyta</taxon>
        <taxon>Magnoliopsida</taxon>
        <taxon>Liliopsida</taxon>
        <taxon>Poales</taxon>
        <taxon>Poaceae</taxon>
        <taxon>BOP clade</taxon>
        <taxon>Pooideae</taxon>
        <taxon>Poodae</taxon>
        <taxon>Poeae</taxon>
        <taxon>Poeae Chloroplast Group 1 (Aveneae type)</taxon>
        <taxon>Aveninae</taxon>
        <taxon>Avena</taxon>
    </lineage>
</organism>
<dbReference type="EnsemblPlants" id="AVESA.00010b.r2.2AG0230380.1">
    <property type="protein sequence ID" value="AVESA.00010b.r2.2AG0230380.1.CDS"/>
    <property type="gene ID" value="AVESA.00010b.r2.2AG0230380"/>
</dbReference>